<evidence type="ECO:0000313" key="2">
    <source>
        <dbReference type="EMBL" id="CAD9405399.1"/>
    </source>
</evidence>
<dbReference type="AlphaFoldDB" id="A0A7S2BSC2"/>
<reference evidence="2" key="1">
    <citation type="submission" date="2021-01" db="EMBL/GenBank/DDBJ databases">
        <authorList>
            <person name="Corre E."/>
            <person name="Pelletier E."/>
            <person name="Niang G."/>
            <person name="Scheremetjew M."/>
            <person name="Finn R."/>
            <person name="Kale V."/>
            <person name="Holt S."/>
            <person name="Cochrane G."/>
            <person name="Meng A."/>
            <person name="Brown T."/>
            <person name="Cohen L."/>
        </authorList>
    </citation>
    <scope>NUCLEOTIDE SEQUENCE</scope>
    <source>
        <strain evidence="2">CCMP2222</strain>
    </source>
</reference>
<protein>
    <submittedName>
        <fullName evidence="2">Uncharacterized protein</fullName>
    </submittedName>
</protein>
<accession>A0A7S2BSC2</accession>
<sequence>MASTACPSRMDTSGGEESSPKPASARPSASIVQFESEDHSEPGDREHPSTPSTPSPSEILRGFREFMDEHDEEVRMLTRQKEQTIFRLVTLQQRVEDSWARFDRVVPTGLPDATTREQSNRTASGGLAHRLSAVCASLRSMAAAMRPRRHGSKSAWQ</sequence>
<name>A0A7S2BSC2_9DINO</name>
<gene>
    <name evidence="2" type="ORF">AAND1436_LOCUS12987</name>
</gene>
<feature type="compositionally biased region" description="Basic and acidic residues" evidence="1">
    <location>
        <begin position="36"/>
        <end position="48"/>
    </location>
</feature>
<evidence type="ECO:0000256" key="1">
    <source>
        <dbReference type="SAM" id="MobiDB-lite"/>
    </source>
</evidence>
<feature type="region of interest" description="Disordered" evidence="1">
    <location>
        <begin position="1"/>
        <end position="58"/>
    </location>
</feature>
<dbReference type="EMBL" id="HBGQ01026394">
    <property type="protein sequence ID" value="CAD9405399.1"/>
    <property type="molecule type" value="Transcribed_RNA"/>
</dbReference>
<feature type="compositionally biased region" description="Low complexity" evidence="1">
    <location>
        <begin position="20"/>
        <end position="30"/>
    </location>
</feature>
<proteinExistence type="predicted"/>
<organism evidence="2">
    <name type="scientific">Alexandrium andersonii</name>
    <dbReference type="NCBI Taxonomy" id="327968"/>
    <lineage>
        <taxon>Eukaryota</taxon>
        <taxon>Sar</taxon>
        <taxon>Alveolata</taxon>
        <taxon>Dinophyceae</taxon>
        <taxon>Gonyaulacales</taxon>
        <taxon>Pyrocystaceae</taxon>
        <taxon>Alexandrium</taxon>
    </lineage>
</organism>